<dbReference type="PANTHER" id="PTHR30537:SF26">
    <property type="entry name" value="GLYCINE CLEAVAGE SYSTEM TRANSCRIPTIONAL ACTIVATOR"/>
    <property type="match status" value="1"/>
</dbReference>
<dbReference type="InterPro" id="IPR058163">
    <property type="entry name" value="LysR-type_TF_proteobact-type"/>
</dbReference>
<dbReference type="InterPro" id="IPR036388">
    <property type="entry name" value="WH-like_DNA-bd_sf"/>
</dbReference>
<name>G2ZUZ2_9RALS</name>
<evidence type="ECO:0000256" key="5">
    <source>
        <dbReference type="SAM" id="MobiDB-lite"/>
    </source>
</evidence>
<keyword evidence="3" id="KW-0238">DNA-binding</keyword>
<dbReference type="PRINTS" id="PR00039">
    <property type="entry name" value="HTHLYSR"/>
</dbReference>
<dbReference type="PANTHER" id="PTHR30537">
    <property type="entry name" value="HTH-TYPE TRANSCRIPTIONAL REGULATOR"/>
    <property type="match status" value="1"/>
</dbReference>
<dbReference type="GO" id="GO:0003700">
    <property type="term" value="F:DNA-binding transcription factor activity"/>
    <property type="evidence" value="ECO:0007669"/>
    <property type="project" value="InterPro"/>
</dbReference>
<comment type="similarity">
    <text evidence="1">Belongs to the LysR transcriptional regulatory family.</text>
</comment>
<dbReference type="EMBL" id="FR854082">
    <property type="protein sequence ID" value="CCA82888.1"/>
    <property type="molecule type" value="Genomic_DNA"/>
</dbReference>
<evidence type="ECO:0000256" key="4">
    <source>
        <dbReference type="ARBA" id="ARBA00023163"/>
    </source>
</evidence>
<feature type="domain" description="HTH lysR-type" evidence="6">
    <location>
        <begin position="38"/>
        <end position="95"/>
    </location>
</feature>
<sequence>MEVSGKPRSADGTLPGASPPAPLARPVTRYGIMRKDIPNLGALQAFEASARLGSFTRAADELALTQSAVGRQVAALEQRLGVQLFTRVRRRLVLTDVGREYAARIRRHLEQIQRDTLDLSAGRQMGYILEIAVVPTFATHWLIPRLMEFARLHPDITVNLASRTLPFSFQECAYDAAIYFGDQFWPDTKGSFLFPEGPMVPVCSPAYLEGHDLSSGTGFTQCRHLHLSTRANAWRDWYAAQGWDYTVGASRGPRYELHTMVVAAAVAGLGIGLVPKLLIGTELETGQLVIPVERSLAVAQGYYFAHPEGVRPSDALGIFEQWILSLAR</sequence>
<dbReference type="Gene3D" id="3.40.190.10">
    <property type="entry name" value="Periplasmic binding protein-like II"/>
    <property type="match status" value="2"/>
</dbReference>
<evidence type="ECO:0000256" key="1">
    <source>
        <dbReference type="ARBA" id="ARBA00009437"/>
    </source>
</evidence>
<dbReference type="Pfam" id="PF00126">
    <property type="entry name" value="HTH_1"/>
    <property type="match status" value="1"/>
</dbReference>
<evidence type="ECO:0000259" key="6">
    <source>
        <dbReference type="PROSITE" id="PS50931"/>
    </source>
</evidence>
<gene>
    <name evidence="7" type="ORF">BDB_mp60052</name>
</gene>
<dbReference type="InterPro" id="IPR000847">
    <property type="entry name" value="LysR_HTH_N"/>
</dbReference>
<dbReference type="SUPFAM" id="SSF53850">
    <property type="entry name" value="Periplasmic binding protein-like II"/>
    <property type="match status" value="1"/>
</dbReference>
<dbReference type="Pfam" id="PF03466">
    <property type="entry name" value="LysR_substrate"/>
    <property type="match status" value="1"/>
</dbReference>
<organism evidence="7">
    <name type="scientific">blood disease bacterium R229</name>
    <dbReference type="NCBI Taxonomy" id="741978"/>
    <lineage>
        <taxon>Bacteria</taxon>
        <taxon>Pseudomonadati</taxon>
        <taxon>Pseudomonadota</taxon>
        <taxon>Betaproteobacteria</taxon>
        <taxon>Burkholderiales</taxon>
        <taxon>Burkholderiaceae</taxon>
        <taxon>Ralstonia</taxon>
        <taxon>Ralstonia solanacearum species complex</taxon>
    </lineage>
</organism>
<evidence type="ECO:0000256" key="2">
    <source>
        <dbReference type="ARBA" id="ARBA00023015"/>
    </source>
</evidence>
<keyword evidence="4" id="KW-0804">Transcription</keyword>
<dbReference type="SUPFAM" id="SSF46785">
    <property type="entry name" value="Winged helix' DNA-binding domain"/>
    <property type="match status" value="1"/>
</dbReference>
<evidence type="ECO:0000313" key="7">
    <source>
        <dbReference type="EMBL" id="CCA82888.1"/>
    </source>
</evidence>
<evidence type="ECO:0000256" key="3">
    <source>
        <dbReference type="ARBA" id="ARBA00023125"/>
    </source>
</evidence>
<protein>
    <submittedName>
        <fullName evidence="7">Putative glycine cleavage system transcriptional activator (Gcv operon activator)(GcvA)</fullName>
    </submittedName>
</protein>
<dbReference type="GO" id="GO:0043565">
    <property type="term" value="F:sequence-specific DNA binding"/>
    <property type="evidence" value="ECO:0007669"/>
    <property type="project" value="TreeGrafter"/>
</dbReference>
<dbReference type="Gene3D" id="1.10.10.10">
    <property type="entry name" value="Winged helix-like DNA-binding domain superfamily/Winged helix DNA-binding domain"/>
    <property type="match status" value="1"/>
</dbReference>
<feature type="region of interest" description="Disordered" evidence="5">
    <location>
        <begin position="1"/>
        <end position="25"/>
    </location>
</feature>
<dbReference type="GO" id="GO:0006351">
    <property type="term" value="P:DNA-templated transcription"/>
    <property type="evidence" value="ECO:0007669"/>
    <property type="project" value="TreeGrafter"/>
</dbReference>
<dbReference type="InterPro" id="IPR036390">
    <property type="entry name" value="WH_DNA-bd_sf"/>
</dbReference>
<accession>G2ZUZ2</accession>
<dbReference type="InterPro" id="IPR005119">
    <property type="entry name" value="LysR_subst-bd"/>
</dbReference>
<reference evidence="7" key="2">
    <citation type="submission" date="2011-04" db="EMBL/GenBank/DDBJ databases">
        <authorList>
            <person name="Genoscope - CEA"/>
        </authorList>
    </citation>
    <scope>NUCLEOTIDE SEQUENCE</scope>
    <source>
        <strain evidence="7">R229</strain>
    </source>
</reference>
<keyword evidence="2" id="KW-0805">Transcription regulation</keyword>
<dbReference type="AlphaFoldDB" id="G2ZUZ2"/>
<dbReference type="PROSITE" id="PS50931">
    <property type="entry name" value="HTH_LYSR"/>
    <property type="match status" value="1"/>
</dbReference>
<proteinExistence type="inferred from homology"/>
<reference evidence="7" key="1">
    <citation type="journal article" date="2011" name="PLoS ONE">
        <title>Ralstonia syzygii, the Blood Disease Bacterium and some Asian R. solanacearum strains form a single genomic species despite divergent lifestyles.</title>
        <authorList>
            <person name="Remenant B."/>
            <person name="de Cambiaire J.C."/>
            <person name="Cellier G."/>
            <person name="Jacobs J.M."/>
            <person name="Mangenot S."/>
            <person name="Barbe V."/>
            <person name="Lajus A."/>
            <person name="Vallenet D."/>
            <person name="Medigue C."/>
            <person name="Fegan M."/>
            <person name="Allen C."/>
            <person name="Prior P."/>
        </authorList>
    </citation>
    <scope>NUCLEOTIDE SEQUENCE</scope>
    <source>
        <strain evidence="7">R229</strain>
    </source>
</reference>
<dbReference type="FunFam" id="1.10.10.10:FF:000001">
    <property type="entry name" value="LysR family transcriptional regulator"/>
    <property type="match status" value="1"/>
</dbReference>